<dbReference type="SUPFAM" id="SSF56672">
    <property type="entry name" value="DNA/RNA polymerases"/>
    <property type="match status" value="1"/>
</dbReference>
<dbReference type="GO" id="GO:0003684">
    <property type="term" value="F:damaged DNA binding"/>
    <property type="evidence" value="ECO:0007669"/>
    <property type="project" value="InterPro"/>
</dbReference>
<sequence>MFALVDCNNFYVSCERIFQPRLEGRPVVVLSNNDGCIVSRSEEAKELGIKMGTPYFKAKPLLDAHDARVFSSNYALYGDISRRVMSYLAEVAPEVEVYSIDEAFLDLTGMEQWLEHNRSSLTEYGRRLKQEIKQWIHVPICMGIAPTKTLAKLANRIAKKDPMHHGVLHLDSDARCRWALEQVGVEDVWGIGRQYAPMLQQHGIATAADLARVSDVWARRHLGGVVGLRIVRELQGVPCLEMIPPDGGAQPRHSVAYTRTFGQPLAAYPDILSAVATFTTRVAEKLRRQGCAANMLTVFISKSRYGPAPPPYTYSNTLSLPVATRDTAELLRYARVALKQLWQPGTSYKKAGVILTGLEPGGLAQLNLFVDSPHAEQRAQLMAELDKLNTRYGAGTVGFAVELADKNGCKGAWAGKKEMRTPAYTTSLPEVWRINIDGLLLG</sequence>
<evidence type="ECO:0000256" key="5">
    <source>
        <dbReference type="ARBA" id="ARBA00023236"/>
    </source>
</evidence>
<proteinExistence type="inferred from homology"/>
<dbReference type="Pfam" id="PF11799">
    <property type="entry name" value="IMS_C"/>
    <property type="match status" value="1"/>
</dbReference>
<dbReference type="Gene3D" id="3.40.1170.60">
    <property type="match status" value="1"/>
</dbReference>
<dbReference type="Pfam" id="PF13438">
    <property type="entry name" value="DUF4113"/>
    <property type="match status" value="1"/>
</dbReference>
<evidence type="ECO:0000256" key="4">
    <source>
        <dbReference type="ARBA" id="ARBA00023204"/>
    </source>
</evidence>
<dbReference type="Gene3D" id="3.30.70.270">
    <property type="match status" value="1"/>
</dbReference>
<dbReference type="InterPro" id="IPR001126">
    <property type="entry name" value="UmuC"/>
</dbReference>
<comment type="similarity">
    <text evidence="1">Belongs to the DNA polymerase type-Y family.</text>
</comment>
<dbReference type="GO" id="GO:0009432">
    <property type="term" value="P:SOS response"/>
    <property type="evidence" value="ECO:0007669"/>
    <property type="project" value="UniProtKB-KW"/>
</dbReference>
<dbReference type="Gene3D" id="3.30.1490.100">
    <property type="entry name" value="DNA polymerase, Y-family, little finger domain"/>
    <property type="match status" value="1"/>
</dbReference>
<dbReference type="RefSeq" id="WP_100338340.1">
    <property type="nucleotide sequence ID" value="NZ_PGFA01000004.1"/>
</dbReference>
<dbReference type="SUPFAM" id="SSF100879">
    <property type="entry name" value="Lesion bypass DNA polymerase (Y-family), little finger domain"/>
    <property type="match status" value="1"/>
</dbReference>
<feature type="domain" description="UmuC" evidence="6">
    <location>
        <begin position="2"/>
        <end position="192"/>
    </location>
</feature>
<comment type="caution">
    <text evidence="7">The sequence shown here is derived from an EMBL/GenBank/DDBJ whole genome shotgun (WGS) entry which is preliminary data.</text>
</comment>
<dbReference type="AlphaFoldDB" id="A0A2M9ARR1"/>
<reference evidence="7 8" key="1">
    <citation type="submission" date="2017-11" db="EMBL/GenBank/DDBJ databases">
        <title>Genomic Encyclopedia of Archaeal and Bacterial Type Strains, Phase II (KMG-II): From Individual Species to Whole Genera.</title>
        <authorList>
            <person name="Goeker M."/>
        </authorList>
    </citation>
    <scope>NUCLEOTIDE SEQUENCE [LARGE SCALE GENOMIC DNA]</scope>
    <source>
        <strain evidence="7 8">DSM 11115</strain>
    </source>
</reference>
<dbReference type="Proteomes" id="UP000228535">
    <property type="component" value="Unassembled WGS sequence"/>
</dbReference>
<keyword evidence="5" id="KW-0742">SOS response</keyword>
<dbReference type="PROSITE" id="PS50173">
    <property type="entry name" value="UMUC"/>
    <property type="match status" value="1"/>
</dbReference>
<dbReference type="InterPro" id="IPR050116">
    <property type="entry name" value="DNA_polymerase-Y"/>
</dbReference>
<dbReference type="InterPro" id="IPR017961">
    <property type="entry name" value="DNA_pol_Y-fam_little_finger"/>
</dbReference>
<dbReference type="GO" id="GO:0005829">
    <property type="term" value="C:cytosol"/>
    <property type="evidence" value="ECO:0007669"/>
    <property type="project" value="TreeGrafter"/>
</dbReference>
<evidence type="ECO:0000313" key="7">
    <source>
        <dbReference type="EMBL" id="PJJ48394.1"/>
    </source>
</evidence>
<dbReference type="Pfam" id="PF00817">
    <property type="entry name" value="IMS"/>
    <property type="match status" value="1"/>
</dbReference>
<keyword evidence="2" id="KW-0227">DNA damage</keyword>
<dbReference type="PANTHER" id="PTHR11076:SF34">
    <property type="entry name" value="PROTEIN UMUC"/>
    <property type="match status" value="1"/>
</dbReference>
<dbReference type="EMBL" id="PGFA01000004">
    <property type="protein sequence ID" value="PJJ48394.1"/>
    <property type="molecule type" value="Genomic_DNA"/>
</dbReference>
<keyword evidence="4" id="KW-0234">DNA repair</keyword>
<dbReference type="InterPro" id="IPR025188">
    <property type="entry name" value="DUF4113"/>
</dbReference>
<keyword evidence="8" id="KW-1185">Reference proteome</keyword>
<evidence type="ECO:0000256" key="3">
    <source>
        <dbReference type="ARBA" id="ARBA00023199"/>
    </source>
</evidence>
<dbReference type="Gene3D" id="1.10.150.20">
    <property type="entry name" value="5' to 3' exonuclease, C-terminal subdomain"/>
    <property type="match status" value="1"/>
</dbReference>
<dbReference type="GO" id="GO:0003887">
    <property type="term" value="F:DNA-directed DNA polymerase activity"/>
    <property type="evidence" value="ECO:0007669"/>
    <property type="project" value="TreeGrafter"/>
</dbReference>
<dbReference type="OrthoDB" id="9808813at2"/>
<evidence type="ECO:0000256" key="1">
    <source>
        <dbReference type="ARBA" id="ARBA00010945"/>
    </source>
</evidence>
<dbReference type="CDD" id="cd01700">
    <property type="entry name" value="PolY_Pol_V_umuC"/>
    <property type="match status" value="1"/>
</dbReference>
<accession>A0A2M9ARR1</accession>
<gene>
    <name evidence="7" type="ORF">CLV45_4096</name>
</gene>
<dbReference type="InterPro" id="IPR043128">
    <property type="entry name" value="Rev_trsase/Diguanyl_cyclase"/>
</dbReference>
<keyword evidence="3" id="KW-0741">SOS mutagenesis</keyword>
<dbReference type="InterPro" id="IPR043502">
    <property type="entry name" value="DNA/RNA_pol_sf"/>
</dbReference>
<evidence type="ECO:0000256" key="2">
    <source>
        <dbReference type="ARBA" id="ARBA00022763"/>
    </source>
</evidence>
<evidence type="ECO:0000259" key="6">
    <source>
        <dbReference type="PROSITE" id="PS50173"/>
    </source>
</evidence>
<evidence type="ECO:0000313" key="8">
    <source>
        <dbReference type="Proteomes" id="UP000228535"/>
    </source>
</evidence>
<organism evidence="7 8">
    <name type="scientific">Hymenobacter chitinivorans DSM 11115</name>
    <dbReference type="NCBI Taxonomy" id="1121954"/>
    <lineage>
        <taxon>Bacteria</taxon>
        <taxon>Pseudomonadati</taxon>
        <taxon>Bacteroidota</taxon>
        <taxon>Cytophagia</taxon>
        <taxon>Cytophagales</taxon>
        <taxon>Hymenobacteraceae</taxon>
        <taxon>Hymenobacter</taxon>
    </lineage>
</organism>
<protein>
    <submittedName>
        <fullName evidence="7">DNA polymerase V</fullName>
    </submittedName>
</protein>
<dbReference type="InterPro" id="IPR036775">
    <property type="entry name" value="DNA_pol_Y-fam_lit_finger_sf"/>
</dbReference>
<dbReference type="GO" id="GO:0042276">
    <property type="term" value="P:error-prone translesion synthesis"/>
    <property type="evidence" value="ECO:0007669"/>
    <property type="project" value="TreeGrafter"/>
</dbReference>
<dbReference type="GO" id="GO:0006281">
    <property type="term" value="P:DNA repair"/>
    <property type="evidence" value="ECO:0007669"/>
    <property type="project" value="UniProtKB-KW"/>
</dbReference>
<name>A0A2M9ARR1_9BACT</name>
<dbReference type="PANTHER" id="PTHR11076">
    <property type="entry name" value="DNA REPAIR POLYMERASE UMUC / TRANSFERASE FAMILY MEMBER"/>
    <property type="match status" value="1"/>
</dbReference>